<reference evidence="3" key="1">
    <citation type="journal article" date="2019" name="Int. J. Syst. Evol. Microbiol.">
        <title>The Global Catalogue of Microorganisms (GCM) 10K type strain sequencing project: providing services to taxonomists for standard genome sequencing and annotation.</title>
        <authorList>
            <consortium name="The Broad Institute Genomics Platform"/>
            <consortium name="The Broad Institute Genome Sequencing Center for Infectious Disease"/>
            <person name="Wu L."/>
            <person name="Ma J."/>
        </authorList>
    </citation>
    <scope>NUCLEOTIDE SEQUENCE [LARGE SCALE GENOMIC DNA]</scope>
    <source>
        <strain evidence="3">JCM 14330</strain>
    </source>
</reference>
<protein>
    <submittedName>
        <fullName evidence="2">DUF1854 domain-containing protein</fullName>
    </submittedName>
</protein>
<comment type="caution">
    <text evidence="2">The sequence shown here is derived from an EMBL/GenBank/DDBJ whole genome shotgun (WGS) entry which is preliminary data.</text>
</comment>
<dbReference type="EMBL" id="BAAAEN010000003">
    <property type="protein sequence ID" value="GAA0496680.1"/>
    <property type="molecule type" value="Genomic_DNA"/>
</dbReference>
<gene>
    <name evidence="2" type="ORF">GCM10009097_10980</name>
</gene>
<dbReference type="Pfam" id="PF08909">
    <property type="entry name" value="DUF1854"/>
    <property type="match status" value="1"/>
</dbReference>
<dbReference type="InterPro" id="IPR015005">
    <property type="entry name" value="DUF1854"/>
</dbReference>
<proteinExistence type="predicted"/>
<evidence type="ECO:0000313" key="3">
    <source>
        <dbReference type="Proteomes" id="UP001501706"/>
    </source>
</evidence>
<organism evidence="2 3">
    <name type="scientific">Pigmentiphaga daeguensis</name>
    <dbReference type="NCBI Taxonomy" id="414049"/>
    <lineage>
        <taxon>Bacteria</taxon>
        <taxon>Pseudomonadati</taxon>
        <taxon>Pseudomonadota</taxon>
        <taxon>Betaproteobacteria</taxon>
        <taxon>Burkholderiales</taxon>
        <taxon>Alcaligenaceae</taxon>
        <taxon>Pigmentiphaga</taxon>
    </lineage>
</organism>
<name>A0ABP3LC87_9BURK</name>
<evidence type="ECO:0000313" key="2">
    <source>
        <dbReference type="EMBL" id="GAA0496680.1"/>
    </source>
</evidence>
<sequence length="157" mass="17816">MSQAFPYTLSRNAYGRLICTPADGGAAEEVTPVRAFPIDTESEDISLVGPGGHEVAWIPRLADLPPAARDLVREELGHREFMPEIQRIVQVASYVTPTTWTVRTNRGEARLWLKSEQDIRRISQSKLLISDGHGIHFLIRDLERLDRASRRILDRFL</sequence>
<keyword evidence="3" id="KW-1185">Reference proteome</keyword>
<dbReference type="RefSeq" id="WP_087837326.1">
    <property type="nucleotide sequence ID" value="NZ_BAAAEN010000003.1"/>
</dbReference>
<feature type="domain" description="DUF1854" evidence="1">
    <location>
        <begin position="28"/>
        <end position="156"/>
    </location>
</feature>
<accession>A0ABP3LC87</accession>
<dbReference type="Proteomes" id="UP001501706">
    <property type="component" value="Unassembled WGS sequence"/>
</dbReference>
<evidence type="ECO:0000259" key="1">
    <source>
        <dbReference type="Pfam" id="PF08909"/>
    </source>
</evidence>